<sequence>MTTLRIAVIDEGEEILELFCEIDSFLDPWAPSIAASWFFHMHLDEVGIDTAFVAIVWNILFTDHNQSKS</sequence>
<dbReference type="Proteomes" id="UP000887540">
    <property type="component" value="Unplaced"/>
</dbReference>
<keyword evidence="1" id="KW-1185">Reference proteome</keyword>
<proteinExistence type="predicted"/>
<evidence type="ECO:0000313" key="1">
    <source>
        <dbReference type="Proteomes" id="UP000887540"/>
    </source>
</evidence>
<protein>
    <submittedName>
        <fullName evidence="2">Uncharacterized protein</fullName>
    </submittedName>
</protein>
<name>A0A914CXJ4_9BILA</name>
<dbReference type="WBParaSite" id="ACRNAN_scaffold15308.g18313.t1">
    <property type="protein sequence ID" value="ACRNAN_scaffold15308.g18313.t1"/>
    <property type="gene ID" value="ACRNAN_scaffold15308.g18313"/>
</dbReference>
<evidence type="ECO:0000313" key="2">
    <source>
        <dbReference type="WBParaSite" id="ACRNAN_scaffold15308.g18313.t1"/>
    </source>
</evidence>
<accession>A0A914CXJ4</accession>
<organism evidence="1 2">
    <name type="scientific">Acrobeloides nanus</name>
    <dbReference type="NCBI Taxonomy" id="290746"/>
    <lineage>
        <taxon>Eukaryota</taxon>
        <taxon>Metazoa</taxon>
        <taxon>Ecdysozoa</taxon>
        <taxon>Nematoda</taxon>
        <taxon>Chromadorea</taxon>
        <taxon>Rhabditida</taxon>
        <taxon>Tylenchina</taxon>
        <taxon>Cephalobomorpha</taxon>
        <taxon>Cephaloboidea</taxon>
        <taxon>Cephalobidae</taxon>
        <taxon>Acrobeloides</taxon>
    </lineage>
</organism>
<dbReference type="AlphaFoldDB" id="A0A914CXJ4"/>
<reference evidence="2" key="1">
    <citation type="submission" date="2022-11" db="UniProtKB">
        <authorList>
            <consortium name="WormBaseParasite"/>
        </authorList>
    </citation>
    <scope>IDENTIFICATION</scope>
</reference>